<keyword evidence="4 5" id="KW-0732">Signal</keyword>
<comment type="function">
    <text evidence="5">Effector that suppresses plant defense responses during pathogen infection.</text>
</comment>
<comment type="domain">
    <text evidence="5">The RxLR-dEER motif acts to carry the protein into the host cell cytoplasm through binding to cell surface phosphatidylinositol-3-phosphate.</text>
</comment>
<dbReference type="EMBL" id="JAGDFL010000086">
    <property type="protein sequence ID" value="KAG7398250.1"/>
    <property type="molecule type" value="Genomic_DNA"/>
</dbReference>
<evidence type="ECO:0000256" key="3">
    <source>
        <dbReference type="ARBA" id="ARBA00022525"/>
    </source>
</evidence>
<keyword evidence="3 5" id="KW-0964">Secreted</keyword>
<dbReference type="InterPro" id="IPR031825">
    <property type="entry name" value="RXLR"/>
</dbReference>
<evidence type="ECO:0000256" key="5">
    <source>
        <dbReference type="RuleBase" id="RU367124"/>
    </source>
</evidence>
<organism evidence="6 7">
    <name type="scientific">Phytophthora boehmeriae</name>
    <dbReference type="NCBI Taxonomy" id="109152"/>
    <lineage>
        <taxon>Eukaryota</taxon>
        <taxon>Sar</taxon>
        <taxon>Stramenopiles</taxon>
        <taxon>Oomycota</taxon>
        <taxon>Peronosporomycetes</taxon>
        <taxon>Peronosporales</taxon>
        <taxon>Peronosporaceae</taxon>
        <taxon>Phytophthora</taxon>
    </lineage>
</organism>
<feature type="signal peptide" evidence="5">
    <location>
        <begin position="1"/>
        <end position="22"/>
    </location>
</feature>
<accession>A0A8T1X3K4</accession>
<evidence type="ECO:0000256" key="4">
    <source>
        <dbReference type="ARBA" id="ARBA00022729"/>
    </source>
</evidence>
<dbReference type="Pfam" id="PF16810">
    <property type="entry name" value="RXLR"/>
    <property type="match status" value="1"/>
</dbReference>
<sequence length="144" mass="16052">MRFFIVLLMLTLAVSFTSQSTAKTPEQAAISMVTSPNAVRVIGTGNKRLLRAEDDTDNEERAIDFKSLAKKLNSVFSSKPKEAKIPIPKAKQLEMMSYRDDVAFPFFKAWVEYNLPLAVVQRTVKSKKIADNFASYKITATGGL</sequence>
<feature type="chain" id="PRO_5035967523" description="RxLR effector protein" evidence="5">
    <location>
        <begin position="23"/>
        <end position="144"/>
    </location>
</feature>
<dbReference type="Proteomes" id="UP000693981">
    <property type="component" value="Unassembled WGS sequence"/>
</dbReference>
<keyword evidence="7" id="KW-1185">Reference proteome</keyword>
<dbReference type="AlphaFoldDB" id="A0A8T1X3K4"/>
<name>A0A8T1X3K4_9STRA</name>
<protein>
    <recommendedName>
        <fullName evidence="5">RxLR effector protein</fullName>
    </recommendedName>
</protein>
<comment type="caution">
    <text evidence="6">The sequence shown here is derived from an EMBL/GenBank/DDBJ whole genome shotgun (WGS) entry which is preliminary data.</text>
</comment>
<dbReference type="GO" id="GO:0005576">
    <property type="term" value="C:extracellular region"/>
    <property type="evidence" value="ECO:0007669"/>
    <property type="project" value="UniProtKB-SubCell"/>
</dbReference>
<gene>
    <name evidence="6" type="ORF">PHYBOEH_011423</name>
</gene>
<evidence type="ECO:0000313" key="7">
    <source>
        <dbReference type="Proteomes" id="UP000693981"/>
    </source>
</evidence>
<reference evidence="6" key="1">
    <citation type="submission" date="2021-02" db="EMBL/GenBank/DDBJ databases">
        <authorList>
            <person name="Palmer J.M."/>
        </authorList>
    </citation>
    <scope>NUCLEOTIDE SEQUENCE</scope>
    <source>
        <strain evidence="6">SCRP23</strain>
    </source>
</reference>
<evidence type="ECO:0000256" key="1">
    <source>
        <dbReference type="ARBA" id="ARBA00004613"/>
    </source>
</evidence>
<comment type="similarity">
    <text evidence="2 5">Belongs to the RxLR effector family.</text>
</comment>
<evidence type="ECO:0000256" key="2">
    <source>
        <dbReference type="ARBA" id="ARBA00010400"/>
    </source>
</evidence>
<evidence type="ECO:0000313" key="6">
    <source>
        <dbReference type="EMBL" id="KAG7398250.1"/>
    </source>
</evidence>
<comment type="subcellular location">
    <subcellularLocation>
        <location evidence="1 5">Secreted</location>
    </subcellularLocation>
</comment>
<proteinExistence type="inferred from homology"/>